<organism evidence="2 3">
    <name type="scientific">Ascochyta lentis</name>
    <dbReference type="NCBI Taxonomy" id="205686"/>
    <lineage>
        <taxon>Eukaryota</taxon>
        <taxon>Fungi</taxon>
        <taxon>Dikarya</taxon>
        <taxon>Ascomycota</taxon>
        <taxon>Pezizomycotina</taxon>
        <taxon>Dothideomycetes</taxon>
        <taxon>Pleosporomycetidae</taxon>
        <taxon>Pleosporales</taxon>
        <taxon>Pleosporineae</taxon>
        <taxon>Didymellaceae</taxon>
        <taxon>Ascochyta</taxon>
    </lineage>
</organism>
<reference evidence="2" key="2">
    <citation type="submission" date="2020-09" db="EMBL/GenBank/DDBJ databases">
        <title>Reference genome assembly for Australian Ascochyta lentis isolate Al4.</title>
        <authorList>
            <person name="Lee R.C."/>
            <person name="Farfan-Caceres L.M."/>
            <person name="Debler J.W."/>
            <person name="Williams A.H."/>
            <person name="Henares B.M."/>
        </authorList>
    </citation>
    <scope>NUCLEOTIDE SEQUENCE</scope>
    <source>
        <strain evidence="2">Al4</strain>
    </source>
</reference>
<dbReference type="Pfam" id="PF03109">
    <property type="entry name" value="ABC1"/>
    <property type="match status" value="1"/>
</dbReference>
<evidence type="ECO:0000259" key="1">
    <source>
        <dbReference type="PROSITE" id="PS50011"/>
    </source>
</evidence>
<accession>A0A8H7IYF9</accession>
<dbReference type="InterPro" id="IPR004147">
    <property type="entry name" value="ABC1_dom"/>
</dbReference>
<name>A0A8H7IYF9_9PLEO</name>
<dbReference type="InterPro" id="IPR011009">
    <property type="entry name" value="Kinase-like_dom_sf"/>
</dbReference>
<keyword evidence="3" id="KW-1185">Reference proteome</keyword>
<comment type="caution">
    <text evidence="2">The sequence shown here is derived from an EMBL/GenBank/DDBJ whole genome shotgun (WGS) entry which is preliminary data.</text>
</comment>
<dbReference type="EMBL" id="RZGK01000016">
    <property type="protein sequence ID" value="KAF9693449.1"/>
    <property type="molecule type" value="Genomic_DNA"/>
</dbReference>
<dbReference type="InterPro" id="IPR000719">
    <property type="entry name" value="Prot_kinase_dom"/>
</dbReference>
<dbReference type="Proteomes" id="UP000651452">
    <property type="component" value="Unassembled WGS sequence"/>
</dbReference>
<dbReference type="Gene3D" id="1.10.510.10">
    <property type="entry name" value="Transferase(Phosphotransferase) domain 1"/>
    <property type="match status" value="1"/>
</dbReference>
<sequence>MHQTLHINTGPRGFISEQSCDMVVLRGHTRFSVKVDATKVDGTGLGKKMLQEMELWKGLPCGRARDEPILNLIYQHCLPVFEKLAPETSLQNLSVESFLQAPSFNLELAKEDGEDVRITGDEDCLYTPAFFTAPIPTADLPKLGTSLRHLQARDIQIAPPIDEGRTLNSIQGRVVTADGTHFFFKPRLELRERDFERELCILSRIDEAGLAPQFRVPKLHGLVVSGNMTVGLLMTMVTQSTSGTHLRCPGLQERLDLHEKWEKQLAVTVRELHAHGIVWGDVHPMNILIDESMDAWAIDFGGMNNVEFVDDEKRETVEGDWQGLNRVFQEWLPDPQRRVRL</sequence>
<dbReference type="AlphaFoldDB" id="A0A8H7IYF9"/>
<evidence type="ECO:0000313" key="3">
    <source>
        <dbReference type="Proteomes" id="UP000651452"/>
    </source>
</evidence>
<dbReference type="SUPFAM" id="SSF56112">
    <property type="entry name" value="Protein kinase-like (PK-like)"/>
    <property type="match status" value="1"/>
</dbReference>
<proteinExistence type="predicted"/>
<evidence type="ECO:0000313" key="2">
    <source>
        <dbReference type="EMBL" id="KAF9693449.1"/>
    </source>
</evidence>
<gene>
    <name evidence="2" type="ORF">EKO04_008944</name>
</gene>
<protein>
    <recommendedName>
        <fullName evidence="1">Protein kinase domain-containing protein</fullName>
    </recommendedName>
</protein>
<feature type="domain" description="Protein kinase" evidence="1">
    <location>
        <begin position="155"/>
        <end position="341"/>
    </location>
</feature>
<dbReference type="GO" id="GO:0004672">
    <property type="term" value="F:protein kinase activity"/>
    <property type="evidence" value="ECO:0007669"/>
    <property type="project" value="InterPro"/>
</dbReference>
<dbReference type="GO" id="GO:0005524">
    <property type="term" value="F:ATP binding"/>
    <property type="evidence" value="ECO:0007669"/>
    <property type="project" value="InterPro"/>
</dbReference>
<dbReference type="OrthoDB" id="4062651at2759"/>
<reference evidence="2" key="1">
    <citation type="submission" date="2018-12" db="EMBL/GenBank/DDBJ databases">
        <authorList>
            <person name="Syme R.A."/>
            <person name="Farfan-Caceres L."/>
            <person name="Lichtenzveig J."/>
        </authorList>
    </citation>
    <scope>NUCLEOTIDE SEQUENCE</scope>
    <source>
        <strain evidence="2">Al4</strain>
    </source>
</reference>
<dbReference type="PROSITE" id="PS50011">
    <property type="entry name" value="PROTEIN_KINASE_DOM"/>
    <property type="match status" value="1"/>
</dbReference>